<protein>
    <recommendedName>
        <fullName evidence="3">Chorismate lyase</fullName>
    </recommendedName>
</protein>
<keyword evidence="2" id="KW-1185">Reference proteome</keyword>
<evidence type="ECO:0008006" key="3">
    <source>
        <dbReference type="Google" id="ProtNLM"/>
    </source>
</evidence>
<dbReference type="NCBIfam" id="NF037993">
    <property type="entry name" value="cyano_chori_ly"/>
    <property type="match status" value="1"/>
</dbReference>
<dbReference type="Pfam" id="PF01947">
    <property type="entry name" value="Rv2949c-like"/>
    <property type="match status" value="1"/>
</dbReference>
<dbReference type="EMBL" id="JNBR01001424">
    <property type="protein sequence ID" value="OQR87749.1"/>
    <property type="molecule type" value="Genomic_DNA"/>
</dbReference>
<dbReference type="AlphaFoldDB" id="A0A1V9YPV7"/>
<accession>A0A1V9YPV7</accession>
<name>A0A1V9YPV7_ACHHY</name>
<dbReference type="SUPFAM" id="SSF64288">
    <property type="entry name" value="Chorismate lyase-like"/>
    <property type="match status" value="1"/>
</dbReference>
<evidence type="ECO:0000313" key="2">
    <source>
        <dbReference type="Proteomes" id="UP000243579"/>
    </source>
</evidence>
<reference evidence="1 2" key="1">
    <citation type="journal article" date="2014" name="Genome Biol. Evol.">
        <title>The secreted proteins of Achlya hypogyna and Thraustotheca clavata identify the ancestral oomycete secretome and reveal gene acquisitions by horizontal gene transfer.</title>
        <authorList>
            <person name="Misner I."/>
            <person name="Blouin N."/>
            <person name="Leonard G."/>
            <person name="Richards T.A."/>
            <person name="Lane C.E."/>
        </authorList>
    </citation>
    <scope>NUCLEOTIDE SEQUENCE [LARGE SCALE GENOMIC DNA]</scope>
    <source>
        <strain evidence="1 2">ATCC 48635</strain>
    </source>
</reference>
<organism evidence="1 2">
    <name type="scientific">Achlya hypogyna</name>
    <name type="common">Oomycete</name>
    <name type="synonym">Protoachlya hypogyna</name>
    <dbReference type="NCBI Taxonomy" id="1202772"/>
    <lineage>
        <taxon>Eukaryota</taxon>
        <taxon>Sar</taxon>
        <taxon>Stramenopiles</taxon>
        <taxon>Oomycota</taxon>
        <taxon>Saprolegniomycetes</taxon>
        <taxon>Saprolegniales</taxon>
        <taxon>Achlyaceae</taxon>
        <taxon>Achlya</taxon>
    </lineage>
</organism>
<evidence type="ECO:0000313" key="1">
    <source>
        <dbReference type="EMBL" id="OQR87749.1"/>
    </source>
</evidence>
<proteinExistence type="predicted"/>
<dbReference type="Proteomes" id="UP000243579">
    <property type="component" value="Unassembled WGS sequence"/>
</dbReference>
<gene>
    <name evidence="1" type="ORF">ACHHYP_08106</name>
</gene>
<sequence length="197" mass="21936">MTTMDKGWMPVDVDFTTTAEELTHGIANMPPAWTLFLLGDGSPTHHLGILTGYNTEVDVLSFDCIGASLDSAPAEITAIDGPRHRRQVFLRNSNGERLGYAASWWNSSDIDALFGADKTLPIGRQITTHKKELFRDIKHIFRGHSPALEKEFGLPGPFWGRSYLFWQGGRPITLIYEVFSPALLKYLGPIDVPARHA</sequence>
<dbReference type="InterPro" id="IPR002800">
    <property type="entry name" value="Rv2949c-like"/>
</dbReference>
<dbReference type="OrthoDB" id="89176at2759"/>
<dbReference type="InterPro" id="IPR048022">
    <property type="entry name" value="Ch_lyase_cyan"/>
</dbReference>
<dbReference type="InterPro" id="IPR028978">
    <property type="entry name" value="Chorismate_lyase_/UTRA_dom_sf"/>
</dbReference>
<comment type="caution">
    <text evidence="1">The sequence shown here is derived from an EMBL/GenBank/DDBJ whole genome shotgun (WGS) entry which is preliminary data.</text>
</comment>
<dbReference type="Gene3D" id="3.40.1410.10">
    <property type="entry name" value="Chorismate lyase-like"/>
    <property type="match status" value="1"/>
</dbReference>